<protein>
    <submittedName>
        <fullName evidence="2">Uncharacterized protein</fullName>
    </submittedName>
</protein>
<dbReference type="AlphaFoldDB" id="A0AAE0IKQ3"/>
<feature type="compositionally biased region" description="Acidic residues" evidence="1">
    <location>
        <begin position="439"/>
        <end position="463"/>
    </location>
</feature>
<organism evidence="2 3">
    <name type="scientific">Apodospora peruviana</name>
    <dbReference type="NCBI Taxonomy" id="516989"/>
    <lineage>
        <taxon>Eukaryota</taxon>
        <taxon>Fungi</taxon>
        <taxon>Dikarya</taxon>
        <taxon>Ascomycota</taxon>
        <taxon>Pezizomycotina</taxon>
        <taxon>Sordariomycetes</taxon>
        <taxon>Sordariomycetidae</taxon>
        <taxon>Sordariales</taxon>
        <taxon>Lasiosphaeriaceae</taxon>
        <taxon>Apodospora</taxon>
    </lineage>
</organism>
<dbReference type="Proteomes" id="UP001283341">
    <property type="component" value="Unassembled WGS sequence"/>
</dbReference>
<feature type="region of interest" description="Disordered" evidence="1">
    <location>
        <begin position="435"/>
        <end position="469"/>
    </location>
</feature>
<sequence>MRRQIKNFSSISYVHKTRTNFSPHLSTPHPNKAIKIPLTPLKELTMEMNYPPLFESDELENANPPPNPLWLAAATGITDPESLPPITIIDLTSSDSLETQLSTADKHAKNLHLTGDAPTAEQWSALGAHFASVQNLHVQTGYREHWNDVNFPLNWPLELLVISDACGEVVWTPAVAEGRVPHVVFYLTSGLRFDDGWDAEDKEGDEWLVNKKSGKPFWRSSSGGVQSATKKLEIIENDAIETLVRLAVAHPHVVMGLESLTLRTLDGCDMMALPDDILTKMLPHLTNLKSLKLSVAHYILFPSRRDGEAVDEEEIIDLEAEEARWHEAEAPLSIHQALPPNLEELEFQGPVSLTPFLGEWVSAFKRADFLPKLRKVAFVLDHPGGEGGGFVLGDEEEDDDDGDVVPEKDLAAAKAAVKKLLDVLAARGVEVRDEISDPWFDEQWEELEEDEEEEEEEEEENGSDVEMSG</sequence>
<proteinExistence type="predicted"/>
<evidence type="ECO:0000313" key="2">
    <source>
        <dbReference type="EMBL" id="KAK3326830.1"/>
    </source>
</evidence>
<reference evidence="2" key="1">
    <citation type="journal article" date="2023" name="Mol. Phylogenet. Evol.">
        <title>Genome-scale phylogeny and comparative genomics of the fungal order Sordariales.</title>
        <authorList>
            <person name="Hensen N."/>
            <person name="Bonometti L."/>
            <person name="Westerberg I."/>
            <person name="Brannstrom I.O."/>
            <person name="Guillou S."/>
            <person name="Cros-Aarteil S."/>
            <person name="Calhoun S."/>
            <person name="Haridas S."/>
            <person name="Kuo A."/>
            <person name="Mondo S."/>
            <person name="Pangilinan J."/>
            <person name="Riley R."/>
            <person name="LaButti K."/>
            <person name="Andreopoulos B."/>
            <person name="Lipzen A."/>
            <person name="Chen C."/>
            <person name="Yan M."/>
            <person name="Daum C."/>
            <person name="Ng V."/>
            <person name="Clum A."/>
            <person name="Steindorff A."/>
            <person name="Ohm R.A."/>
            <person name="Martin F."/>
            <person name="Silar P."/>
            <person name="Natvig D.O."/>
            <person name="Lalanne C."/>
            <person name="Gautier V."/>
            <person name="Ament-Velasquez S.L."/>
            <person name="Kruys A."/>
            <person name="Hutchinson M.I."/>
            <person name="Powell A.J."/>
            <person name="Barry K."/>
            <person name="Miller A.N."/>
            <person name="Grigoriev I.V."/>
            <person name="Debuchy R."/>
            <person name="Gladieux P."/>
            <person name="Hiltunen Thoren M."/>
            <person name="Johannesson H."/>
        </authorList>
    </citation>
    <scope>NUCLEOTIDE SEQUENCE</scope>
    <source>
        <strain evidence="2">CBS 118394</strain>
    </source>
</reference>
<name>A0AAE0IKQ3_9PEZI</name>
<gene>
    <name evidence="2" type="ORF">B0H66DRAFT_551774</name>
</gene>
<keyword evidence="3" id="KW-1185">Reference proteome</keyword>
<reference evidence="2" key="2">
    <citation type="submission" date="2023-06" db="EMBL/GenBank/DDBJ databases">
        <authorList>
            <consortium name="Lawrence Berkeley National Laboratory"/>
            <person name="Haridas S."/>
            <person name="Hensen N."/>
            <person name="Bonometti L."/>
            <person name="Westerberg I."/>
            <person name="Brannstrom I.O."/>
            <person name="Guillou S."/>
            <person name="Cros-Aarteil S."/>
            <person name="Calhoun S."/>
            <person name="Kuo A."/>
            <person name="Mondo S."/>
            <person name="Pangilinan J."/>
            <person name="Riley R."/>
            <person name="Labutti K."/>
            <person name="Andreopoulos B."/>
            <person name="Lipzen A."/>
            <person name="Chen C."/>
            <person name="Yanf M."/>
            <person name="Daum C."/>
            <person name="Ng V."/>
            <person name="Clum A."/>
            <person name="Steindorff A."/>
            <person name="Ohm R."/>
            <person name="Martin F."/>
            <person name="Silar P."/>
            <person name="Natvig D."/>
            <person name="Lalanne C."/>
            <person name="Gautier V."/>
            <person name="Ament-Velasquez S.L."/>
            <person name="Kruys A."/>
            <person name="Hutchinson M.I."/>
            <person name="Powell A.J."/>
            <person name="Barry K."/>
            <person name="Miller A.N."/>
            <person name="Grigoriev I.V."/>
            <person name="Debuchy R."/>
            <person name="Gladieux P."/>
            <person name="Thoren M.H."/>
            <person name="Johannesson H."/>
        </authorList>
    </citation>
    <scope>NUCLEOTIDE SEQUENCE</scope>
    <source>
        <strain evidence="2">CBS 118394</strain>
    </source>
</reference>
<comment type="caution">
    <text evidence="2">The sequence shown here is derived from an EMBL/GenBank/DDBJ whole genome shotgun (WGS) entry which is preliminary data.</text>
</comment>
<evidence type="ECO:0000313" key="3">
    <source>
        <dbReference type="Proteomes" id="UP001283341"/>
    </source>
</evidence>
<evidence type="ECO:0000256" key="1">
    <source>
        <dbReference type="SAM" id="MobiDB-lite"/>
    </source>
</evidence>
<dbReference type="EMBL" id="JAUEDM010000002">
    <property type="protein sequence ID" value="KAK3326830.1"/>
    <property type="molecule type" value="Genomic_DNA"/>
</dbReference>
<accession>A0AAE0IKQ3</accession>